<dbReference type="SUPFAM" id="SSF52009">
    <property type="entry name" value="Phosphohistidine domain"/>
    <property type="match status" value="1"/>
</dbReference>
<dbReference type="PIRSF" id="PIRSF000732">
    <property type="entry name" value="PTS_enzyme_I"/>
    <property type="match status" value="1"/>
</dbReference>
<dbReference type="PROSITE" id="PS00742">
    <property type="entry name" value="PEP_ENZYMES_2"/>
    <property type="match status" value="1"/>
</dbReference>
<comment type="caution">
    <text evidence="25">The sequence shown here is derived from an EMBL/GenBank/DDBJ whole genome shotgun (WGS) entry which is preliminary data.</text>
</comment>
<evidence type="ECO:0000256" key="19">
    <source>
        <dbReference type="PIRSR" id="PIRSR000732-2"/>
    </source>
</evidence>
<evidence type="ECO:0000256" key="15">
    <source>
        <dbReference type="ARBA" id="ARBA00022842"/>
    </source>
</evidence>
<dbReference type="InterPro" id="IPR006318">
    <property type="entry name" value="PTS_EI-like"/>
</dbReference>
<feature type="active site" description="Proton donor" evidence="18">
    <location>
        <position position="503"/>
    </location>
</feature>
<feature type="coiled-coil region" evidence="21">
    <location>
        <begin position="230"/>
        <end position="257"/>
    </location>
</feature>
<feature type="binding site" evidence="20">
    <location>
        <position position="432"/>
    </location>
    <ligand>
        <name>Mg(2+)</name>
        <dbReference type="ChEBI" id="CHEBI:18420"/>
    </ligand>
</feature>
<keyword evidence="8 17" id="KW-0813">Transport</keyword>
<accession>A0A0M0KH59</accession>
<dbReference type="FunFam" id="3.20.20.60:FF:000007">
    <property type="entry name" value="Phosphoenolpyruvate-protein phosphotransferase"/>
    <property type="match status" value="1"/>
</dbReference>
<keyword evidence="10 17" id="KW-0762">Sugar transport</keyword>
<dbReference type="FunFam" id="1.10.274.10:FF:000001">
    <property type="entry name" value="Phosphoenolpyruvate-protein phosphotransferase"/>
    <property type="match status" value="1"/>
</dbReference>
<keyword evidence="15 17" id="KW-0460">Magnesium</keyword>
<evidence type="ECO:0000256" key="20">
    <source>
        <dbReference type="PIRSR" id="PIRSR000732-3"/>
    </source>
</evidence>
<comment type="subcellular location">
    <subcellularLocation>
        <location evidence="4 17">Cytoplasm</location>
    </subcellularLocation>
</comment>
<proteinExistence type="inferred from homology"/>
<dbReference type="InterPro" id="IPR018274">
    <property type="entry name" value="PEP_util_AS"/>
</dbReference>
<dbReference type="InterPro" id="IPR008279">
    <property type="entry name" value="PEP-util_enz_mobile_dom"/>
</dbReference>
<keyword evidence="9 17" id="KW-0963">Cytoplasm</keyword>
<keyword evidence="25" id="KW-0670">Pyruvate</keyword>
<reference evidence="25" key="1">
    <citation type="submission" date="2015-08" db="EMBL/GenBank/DDBJ databases">
        <title>Complete DNA Sequence of Pseudomonas syringae pv. actinidiae, the Causal Agent of Kiwifruit Canker Disease.</title>
        <authorList>
            <person name="Rikkerink E.H.A."/>
            <person name="Fineran P.C."/>
        </authorList>
    </citation>
    <scope>NUCLEOTIDE SEQUENCE</scope>
    <source>
        <strain evidence="25">DSM 13666</strain>
    </source>
</reference>
<dbReference type="AlphaFoldDB" id="A0A0M0KH59"/>
<keyword evidence="11 17" id="KW-0808">Transferase</keyword>
<sequence length="572" mass="63236">MHHKITGIAASSGVAIAKAFIHLEPNVDIEKTSITDVSTEIEKLTAALEKSKEELRAIKDQTEASMGADKAEIFAAHLLVLDDPELVDGIKGKIENEQMNAEYALKEVSDMFVSMFESMDNEYMKERAADIRDVSKRVLGHLIGVETGSLATIAEETVIIAEDLTPSDTAQLNKQFVKGFATDIGGRTSHSAIMSRSLEIPAVVGTKEVTEKIQHGDMVIVDGIEGIVIVNPTEEEVKAYEEKRAAFEKQKQEWAKLVGEPSATKDGAHVELAANIGTPKDVDGVLANGGEGIGLYRTEFLYMDRDQLPTEEEQFEAYKEVVQRMDGKPVVIRTLDIGGDKELSYLQLPKELNPFLGFRAIRLCLEKQDIFRTQLRALLRASTYGNLKVMFPMIATLEELRQAKAIMQEEKDKLLSEGVDVSDSIEVGIMVEIPSTAVAANLFAKEVDFFSIGTNDLIQYTMAADRMNERVSYLYQPYHPAILRLVDMVIKAAHSEGKWVGMCGEMAGDEVAIPLLLGLGLDEFSMSATSILPARSQLLKLSKEELKPFAQKVLMLDTAEEVEQLVKKTYLK</sequence>
<dbReference type="InterPro" id="IPR040442">
    <property type="entry name" value="Pyrv_kinase-like_dom_sf"/>
</dbReference>
<keyword evidence="12 17" id="KW-0598">Phosphotransferase system</keyword>
<evidence type="ECO:0000256" key="1">
    <source>
        <dbReference type="ARBA" id="ARBA00000683"/>
    </source>
</evidence>
<evidence type="ECO:0000256" key="3">
    <source>
        <dbReference type="ARBA" id="ARBA00002728"/>
    </source>
</evidence>
<evidence type="ECO:0000256" key="14">
    <source>
        <dbReference type="ARBA" id="ARBA00022777"/>
    </source>
</evidence>
<feature type="binding site" evidence="19">
    <location>
        <position position="466"/>
    </location>
    <ligand>
        <name>phosphoenolpyruvate</name>
        <dbReference type="ChEBI" id="CHEBI:58702"/>
    </ligand>
</feature>
<dbReference type="GO" id="GO:0005737">
    <property type="term" value="C:cytoplasm"/>
    <property type="evidence" value="ECO:0007669"/>
    <property type="project" value="UniProtKB-SubCell"/>
</dbReference>
<dbReference type="Pfam" id="PF05524">
    <property type="entry name" value="PEP-utilisers_N"/>
    <property type="match status" value="1"/>
</dbReference>
<dbReference type="InterPro" id="IPR050499">
    <property type="entry name" value="PEP-utilizing_PTS_enzyme"/>
</dbReference>
<dbReference type="RefSeq" id="WP_053430566.1">
    <property type="nucleotide sequence ID" value="NZ_CP040441.1"/>
</dbReference>
<feature type="coiled-coil region" evidence="21">
    <location>
        <begin position="34"/>
        <end position="61"/>
    </location>
</feature>
<evidence type="ECO:0000256" key="7">
    <source>
        <dbReference type="ARBA" id="ARBA00016544"/>
    </source>
</evidence>
<evidence type="ECO:0000256" key="13">
    <source>
        <dbReference type="ARBA" id="ARBA00022723"/>
    </source>
</evidence>
<evidence type="ECO:0000256" key="11">
    <source>
        <dbReference type="ARBA" id="ARBA00022679"/>
    </source>
</evidence>
<evidence type="ECO:0000256" key="4">
    <source>
        <dbReference type="ARBA" id="ARBA00004496"/>
    </source>
</evidence>
<dbReference type="EMBL" id="LILD01000001">
    <property type="protein sequence ID" value="KOO38185.1"/>
    <property type="molecule type" value="Genomic_DNA"/>
</dbReference>
<feature type="binding site" evidence="19">
    <location>
        <position position="297"/>
    </location>
    <ligand>
        <name>phosphoenolpyruvate</name>
        <dbReference type="ChEBI" id="CHEBI:58702"/>
    </ligand>
</feature>
<keyword evidence="13 17" id="KW-0479">Metal-binding</keyword>
<feature type="binding site" evidence="19">
    <location>
        <position position="333"/>
    </location>
    <ligand>
        <name>phosphoenolpyruvate</name>
        <dbReference type="ChEBI" id="CHEBI:58702"/>
    </ligand>
</feature>
<dbReference type="GO" id="GO:0016301">
    <property type="term" value="F:kinase activity"/>
    <property type="evidence" value="ECO:0007669"/>
    <property type="project" value="UniProtKB-KW"/>
</dbReference>
<organism evidence="25">
    <name type="scientific">Halalkalibacterium halodurans</name>
    <name type="common">Bacillus halodurans</name>
    <dbReference type="NCBI Taxonomy" id="86665"/>
    <lineage>
        <taxon>Bacteria</taxon>
        <taxon>Bacillati</taxon>
        <taxon>Bacillota</taxon>
        <taxon>Bacilli</taxon>
        <taxon>Bacillales</taxon>
        <taxon>Bacillaceae</taxon>
        <taxon>Halalkalibacterium (ex Joshi et al. 2022)</taxon>
    </lineage>
</organism>
<evidence type="ECO:0000313" key="25">
    <source>
        <dbReference type="EMBL" id="KOO38185.1"/>
    </source>
</evidence>
<protein>
    <recommendedName>
        <fullName evidence="7 17">Phosphoenolpyruvate-protein phosphotransferase</fullName>
        <ecNumber evidence="6 17">2.7.3.9</ecNumber>
    </recommendedName>
    <alternativeName>
        <fullName evidence="16 17">Phosphotransferase system, enzyme I</fullName>
    </alternativeName>
</protein>
<evidence type="ECO:0000259" key="22">
    <source>
        <dbReference type="Pfam" id="PF00391"/>
    </source>
</evidence>
<dbReference type="InterPro" id="IPR023151">
    <property type="entry name" value="PEP_util_CS"/>
</dbReference>
<dbReference type="Gene3D" id="3.50.30.10">
    <property type="entry name" value="Phosphohistidine domain"/>
    <property type="match status" value="1"/>
</dbReference>
<feature type="binding site" evidence="19">
    <location>
        <begin position="455"/>
        <end position="456"/>
    </location>
    <ligand>
        <name>phosphoenolpyruvate</name>
        <dbReference type="ChEBI" id="CHEBI:58702"/>
    </ligand>
</feature>
<evidence type="ECO:0000256" key="12">
    <source>
        <dbReference type="ARBA" id="ARBA00022683"/>
    </source>
</evidence>
<evidence type="ECO:0000256" key="21">
    <source>
        <dbReference type="SAM" id="Coils"/>
    </source>
</evidence>
<evidence type="ECO:0000259" key="23">
    <source>
        <dbReference type="Pfam" id="PF02896"/>
    </source>
</evidence>
<name>A0A0M0KH59_ALKHA</name>
<evidence type="ECO:0000256" key="2">
    <source>
        <dbReference type="ARBA" id="ARBA00001946"/>
    </source>
</evidence>
<evidence type="ECO:0000256" key="16">
    <source>
        <dbReference type="ARBA" id="ARBA00033235"/>
    </source>
</evidence>
<dbReference type="GeneID" id="87598597"/>
<dbReference type="InterPro" id="IPR008731">
    <property type="entry name" value="PTS_EIN"/>
</dbReference>
<dbReference type="PRINTS" id="PR01736">
    <property type="entry name" value="PHPHTRNFRASE"/>
</dbReference>
<dbReference type="Pfam" id="PF00391">
    <property type="entry name" value="PEP-utilizers"/>
    <property type="match status" value="1"/>
</dbReference>
<feature type="active site" description="Tele-phosphohistidine intermediate" evidence="18">
    <location>
        <position position="190"/>
    </location>
</feature>
<evidence type="ECO:0000256" key="10">
    <source>
        <dbReference type="ARBA" id="ARBA00022597"/>
    </source>
</evidence>
<dbReference type="InterPro" id="IPR036637">
    <property type="entry name" value="Phosphohistidine_dom_sf"/>
</dbReference>
<feature type="binding site" evidence="20">
    <location>
        <position position="456"/>
    </location>
    <ligand>
        <name>Mg(2+)</name>
        <dbReference type="ChEBI" id="CHEBI:18420"/>
    </ligand>
</feature>
<dbReference type="SUPFAM" id="SSF51621">
    <property type="entry name" value="Phosphoenolpyruvate/pyruvate domain"/>
    <property type="match status" value="1"/>
</dbReference>
<dbReference type="InterPro" id="IPR015813">
    <property type="entry name" value="Pyrv/PenolPyrv_kinase-like_dom"/>
</dbReference>
<keyword evidence="14 17" id="KW-0418">Kinase</keyword>
<dbReference type="Gene3D" id="1.10.274.10">
    <property type="entry name" value="PtsI, HPr-binding domain"/>
    <property type="match status" value="1"/>
</dbReference>
<evidence type="ECO:0000256" key="17">
    <source>
        <dbReference type="PIRNR" id="PIRNR000732"/>
    </source>
</evidence>
<evidence type="ECO:0000259" key="24">
    <source>
        <dbReference type="Pfam" id="PF05524"/>
    </source>
</evidence>
<dbReference type="Pfam" id="PF02896">
    <property type="entry name" value="PEP-utilizers_C"/>
    <property type="match status" value="1"/>
</dbReference>
<evidence type="ECO:0000256" key="6">
    <source>
        <dbReference type="ARBA" id="ARBA00012232"/>
    </source>
</evidence>
<keyword evidence="21" id="KW-0175">Coiled coil</keyword>
<evidence type="ECO:0000256" key="18">
    <source>
        <dbReference type="PIRSR" id="PIRSR000732-1"/>
    </source>
</evidence>
<dbReference type="InterPro" id="IPR000121">
    <property type="entry name" value="PEP_util_C"/>
</dbReference>
<evidence type="ECO:0000256" key="5">
    <source>
        <dbReference type="ARBA" id="ARBA00007837"/>
    </source>
</evidence>
<dbReference type="GO" id="GO:0046872">
    <property type="term" value="F:metal ion binding"/>
    <property type="evidence" value="ECO:0007669"/>
    <property type="project" value="UniProtKB-KW"/>
</dbReference>
<dbReference type="InterPro" id="IPR024692">
    <property type="entry name" value="PTS_EI"/>
</dbReference>
<evidence type="ECO:0000256" key="9">
    <source>
        <dbReference type="ARBA" id="ARBA00022490"/>
    </source>
</evidence>
<feature type="domain" description="Phosphotransferase system enzyme I N-terminal" evidence="24">
    <location>
        <begin position="6"/>
        <end position="127"/>
    </location>
</feature>
<comment type="catalytic activity">
    <reaction evidence="1 17">
        <text>L-histidyl-[protein] + phosphoenolpyruvate = N(pros)-phospho-L-histidyl-[protein] + pyruvate</text>
        <dbReference type="Rhea" id="RHEA:23880"/>
        <dbReference type="Rhea" id="RHEA-COMP:9745"/>
        <dbReference type="Rhea" id="RHEA-COMP:9746"/>
        <dbReference type="ChEBI" id="CHEBI:15361"/>
        <dbReference type="ChEBI" id="CHEBI:29979"/>
        <dbReference type="ChEBI" id="CHEBI:58702"/>
        <dbReference type="ChEBI" id="CHEBI:64837"/>
        <dbReference type="EC" id="2.7.3.9"/>
    </reaction>
</comment>
<dbReference type="PANTHER" id="PTHR46244">
    <property type="entry name" value="PHOSPHOENOLPYRUVATE-PROTEIN PHOSPHOTRANSFERASE"/>
    <property type="match status" value="1"/>
</dbReference>
<dbReference type="GO" id="GO:0009401">
    <property type="term" value="P:phosphoenolpyruvate-dependent sugar phosphotransferase system"/>
    <property type="evidence" value="ECO:0007669"/>
    <property type="project" value="UniProtKB-KW"/>
</dbReference>
<comment type="cofactor">
    <cofactor evidence="2 17 20">
        <name>Mg(2+)</name>
        <dbReference type="ChEBI" id="CHEBI:18420"/>
    </cofactor>
</comment>
<comment type="function">
    <text evidence="3 17">General (non sugar-specific) component of the phosphoenolpyruvate-dependent sugar phosphotransferase system (sugar PTS). This major carbohydrate active-transport system catalyzes the phosphorylation of incoming sugar substrates concomitantly with their translocation across the cell membrane. Enzyme I transfers the phosphoryl group from phosphoenolpyruvate (PEP) to the phosphoryl carrier protein (HPr).</text>
</comment>
<dbReference type="PROSITE" id="PS00370">
    <property type="entry name" value="PEP_ENZYMES_PHOS_SITE"/>
    <property type="match status" value="1"/>
</dbReference>
<dbReference type="EC" id="2.7.3.9" evidence="6 17"/>
<dbReference type="InterPro" id="IPR036618">
    <property type="entry name" value="PtsI_HPr-bd_sf"/>
</dbReference>
<dbReference type="PANTHER" id="PTHR46244:SF3">
    <property type="entry name" value="PHOSPHOENOLPYRUVATE-PROTEIN PHOSPHOTRANSFERASE"/>
    <property type="match status" value="1"/>
</dbReference>
<dbReference type="Gene3D" id="3.20.20.60">
    <property type="entry name" value="Phosphoenolpyruvate-binding domains"/>
    <property type="match status" value="1"/>
</dbReference>
<comment type="similarity">
    <text evidence="5 17">Belongs to the PEP-utilizing enzyme family.</text>
</comment>
<gene>
    <name evidence="25" type="ORF">AMD02_04385</name>
</gene>
<feature type="domain" description="PEP-utilising enzyme C-terminal" evidence="23">
    <location>
        <begin position="251"/>
        <end position="540"/>
    </location>
</feature>
<feature type="domain" description="PEP-utilising enzyme mobile" evidence="22">
    <location>
        <begin position="154"/>
        <end position="226"/>
    </location>
</feature>
<dbReference type="PATRIC" id="fig|136160.3.peg.1145"/>
<dbReference type="NCBIfam" id="TIGR01417">
    <property type="entry name" value="PTS_I_fam"/>
    <property type="match status" value="1"/>
</dbReference>
<dbReference type="SUPFAM" id="SSF47831">
    <property type="entry name" value="Enzyme I of the PEP:sugar phosphotransferase system HPr-binding (sub)domain"/>
    <property type="match status" value="1"/>
</dbReference>
<evidence type="ECO:0000256" key="8">
    <source>
        <dbReference type="ARBA" id="ARBA00022448"/>
    </source>
</evidence>
<dbReference type="GO" id="GO:0008965">
    <property type="term" value="F:phosphoenolpyruvate-protein phosphotransferase activity"/>
    <property type="evidence" value="ECO:0007669"/>
    <property type="project" value="UniProtKB-EC"/>
</dbReference>